<dbReference type="NCBIfam" id="TIGR00924">
    <property type="entry name" value="yjdL_sub1_fam"/>
    <property type="match status" value="1"/>
</dbReference>
<dbReference type="InterPro" id="IPR000109">
    <property type="entry name" value="POT_fam"/>
</dbReference>
<evidence type="ECO:0000256" key="1">
    <source>
        <dbReference type="ARBA" id="ARBA00004651"/>
    </source>
</evidence>
<comment type="caution">
    <text evidence="9">The sequence shown here is derived from an EMBL/GenBank/DDBJ whole genome shotgun (WGS) entry which is preliminary data.</text>
</comment>
<feature type="transmembrane region" description="Helical" evidence="8">
    <location>
        <begin position="401"/>
        <end position="417"/>
    </location>
</feature>
<evidence type="ECO:0000256" key="4">
    <source>
        <dbReference type="ARBA" id="ARBA00022692"/>
    </source>
</evidence>
<keyword evidence="5" id="KW-0571">Peptide transport</keyword>
<dbReference type="InterPro" id="IPR005279">
    <property type="entry name" value="Dipep/tripep_permease"/>
</dbReference>
<dbReference type="PANTHER" id="PTHR23517:SF15">
    <property type="entry name" value="PROTON-DEPENDENT OLIGOPEPTIDE FAMILY TRANSPORT PROTEIN"/>
    <property type="match status" value="1"/>
</dbReference>
<keyword evidence="6 8" id="KW-1133">Transmembrane helix</keyword>
<dbReference type="Gene3D" id="1.20.1250.20">
    <property type="entry name" value="MFS general substrate transporter like domains"/>
    <property type="match status" value="2"/>
</dbReference>
<evidence type="ECO:0000256" key="7">
    <source>
        <dbReference type="ARBA" id="ARBA00023136"/>
    </source>
</evidence>
<feature type="transmembrane region" description="Helical" evidence="8">
    <location>
        <begin position="362"/>
        <end position="389"/>
    </location>
</feature>
<comment type="subcellular location">
    <subcellularLocation>
        <location evidence="1">Cell membrane</location>
        <topology evidence="1">Multi-pass membrane protein</topology>
    </subcellularLocation>
</comment>
<keyword evidence="5" id="KW-0653">Protein transport</keyword>
<dbReference type="RefSeq" id="WP_304537842.1">
    <property type="nucleotide sequence ID" value="NZ_JAUQOM010000065.1"/>
</dbReference>
<feature type="non-terminal residue" evidence="9">
    <location>
        <position position="418"/>
    </location>
</feature>
<feature type="transmembrane region" description="Helical" evidence="8">
    <location>
        <begin position="148"/>
        <end position="168"/>
    </location>
</feature>
<name>A0ABT8ZSZ5_9SPHN</name>
<keyword evidence="4 8" id="KW-0812">Transmembrane</keyword>
<feature type="transmembrane region" description="Helical" evidence="8">
    <location>
        <begin position="88"/>
        <end position="109"/>
    </location>
</feature>
<feature type="transmembrane region" description="Helical" evidence="8">
    <location>
        <begin position="121"/>
        <end position="142"/>
    </location>
</feature>
<keyword evidence="3" id="KW-1003">Cell membrane</keyword>
<evidence type="ECO:0000313" key="10">
    <source>
        <dbReference type="Proteomes" id="UP001176471"/>
    </source>
</evidence>
<dbReference type="SUPFAM" id="SSF103473">
    <property type="entry name" value="MFS general substrate transporter"/>
    <property type="match status" value="1"/>
</dbReference>
<feature type="transmembrane region" description="Helical" evidence="8">
    <location>
        <begin position="335"/>
        <end position="356"/>
    </location>
</feature>
<feature type="transmembrane region" description="Helical" evidence="8">
    <location>
        <begin position="293"/>
        <end position="315"/>
    </location>
</feature>
<proteinExistence type="predicted"/>
<dbReference type="InterPro" id="IPR050171">
    <property type="entry name" value="MFS_Transporters"/>
</dbReference>
<feature type="transmembrane region" description="Helical" evidence="8">
    <location>
        <begin position="180"/>
        <end position="200"/>
    </location>
</feature>
<organism evidence="9 10">
    <name type="scientific">Sphingobium cyanobacteriorum</name>
    <dbReference type="NCBI Taxonomy" id="3063954"/>
    <lineage>
        <taxon>Bacteria</taxon>
        <taxon>Pseudomonadati</taxon>
        <taxon>Pseudomonadota</taxon>
        <taxon>Alphaproteobacteria</taxon>
        <taxon>Sphingomonadales</taxon>
        <taxon>Sphingomonadaceae</taxon>
        <taxon>Sphingobium</taxon>
    </lineage>
</organism>
<dbReference type="Proteomes" id="UP001176471">
    <property type="component" value="Unassembled WGS sequence"/>
</dbReference>
<reference evidence="9" key="1">
    <citation type="submission" date="2023-07" db="EMBL/GenBank/DDBJ databases">
        <title>Bacterial whole genome sequence for Sphingobium sp. HBC34.</title>
        <authorList>
            <person name="Le V."/>
            <person name="Ko S.-R."/>
            <person name="Ahn C.-Y."/>
            <person name="Oh H.-M."/>
        </authorList>
    </citation>
    <scope>NUCLEOTIDE SEQUENCE</scope>
    <source>
        <strain evidence="9">HBC34</strain>
    </source>
</reference>
<keyword evidence="2" id="KW-0813">Transport</keyword>
<evidence type="ECO:0000256" key="3">
    <source>
        <dbReference type="ARBA" id="ARBA00022475"/>
    </source>
</evidence>
<accession>A0ABT8ZSZ5</accession>
<evidence type="ECO:0000313" key="9">
    <source>
        <dbReference type="EMBL" id="MDO7837643.1"/>
    </source>
</evidence>
<sequence length="418" mass="44579">MAPAFETAETGAALPVAGTDLFGHPRGLTYIAATEMWERFSFYGMQALLMLYMTGHLLQPGVVEHVWGFAGLRAGLEAVTGPLTSQALAAQLFGIYVALVYFGPIVGGLIGDRVTGRTRAVLLGCGLLACGHFLMAIEQAFLPALGAIIAGAGLLKGNLAAQVGALYAEGDRRHDDGYTLYVTSVVVGAFLAPLVCGTLGELYGWHYGFTAAGFGVLLGIAIYLRGMRYLREPAGDRGGVATVPLTADEWRTVLALSVLILITASFWTVQSQIWNTYPVWVRDHVDLGIGFGLHVPVTWFQSLDAVTVLVLAPVLMRYWRVRARRGGEPGELAKLALGCSIFGLGCVLLSLGQWSAGAGRVAIVWPVLFHFVIGLGYLLYAPVALALVARVAPVQVRSMMVGGYYIGLFIAGIFAGWL</sequence>
<keyword evidence="7 8" id="KW-0472">Membrane</keyword>
<evidence type="ECO:0000256" key="5">
    <source>
        <dbReference type="ARBA" id="ARBA00022856"/>
    </source>
</evidence>
<dbReference type="InterPro" id="IPR036259">
    <property type="entry name" value="MFS_trans_sf"/>
</dbReference>
<feature type="transmembrane region" description="Helical" evidence="8">
    <location>
        <begin position="206"/>
        <end position="224"/>
    </location>
</feature>
<dbReference type="PANTHER" id="PTHR23517">
    <property type="entry name" value="RESISTANCE PROTEIN MDTM, PUTATIVE-RELATED-RELATED"/>
    <property type="match status" value="1"/>
</dbReference>
<dbReference type="CDD" id="cd17346">
    <property type="entry name" value="MFS_DtpA_like"/>
    <property type="match status" value="1"/>
</dbReference>
<feature type="transmembrane region" description="Helical" evidence="8">
    <location>
        <begin position="253"/>
        <end position="273"/>
    </location>
</feature>
<dbReference type="Pfam" id="PF00854">
    <property type="entry name" value="PTR2"/>
    <property type="match status" value="2"/>
</dbReference>
<evidence type="ECO:0000256" key="6">
    <source>
        <dbReference type="ARBA" id="ARBA00022989"/>
    </source>
</evidence>
<evidence type="ECO:0000256" key="2">
    <source>
        <dbReference type="ARBA" id="ARBA00022448"/>
    </source>
</evidence>
<dbReference type="EMBL" id="JAUQOM010000065">
    <property type="protein sequence ID" value="MDO7837643.1"/>
    <property type="molecule type" value="Genomic_DNA"/>
</dbReference>
<evidence type="ECO:0000256" key="8">
    <source>
        <dbReference type="SAM" id="Phobius"/>
    </source>
</evidence>
<protein>
    <submittedName>
        <fullName evidence="9">Peptide MFS transporter</fullName>
    </submittedName>
</protein>
<feature type="transmembrane region" description="Helical" evidence="8">
    <location>
        <begin position="40"/>
        <end position="58"/>
    </location>
</feature>
<gene>
    <name evidence="9" type="ORF">Q4610_21675</name>
</gene>
<keyword evidence="10" id="KW-1185">Reference proteome</keyword>